<keyword evidence="5" id="KW-0067">ATP-binding</keyword>
<keyword evidence="12" id="KW-1185">Reference proteome</keyword>
<dbReference type="InterPro" id="IPR014001">
    <property type="entry name" value="Helicase_ATP-bd"/>
</dbReference>
<dbReference type="InterPro" id="IPR001650">
    <property type="entry name" value="Helicase_C-like"/>
</dbReference>
<dbReference type="PANTHER" id="PTHR45623:SF48">
    <property type="entry name" value="SNF2 FAMILY DNA-DEPENDENT ATPASE"/>
    <property type="match status" value="1"/>
</dbReference>
<evidence type="ECO:0000259" key="10">
    <source>
        <dbReference type="PROSITE" id="PS51194"/>
    </source>
</evidence>
<feature type="domain" description="Helicase ATP-binding" evidence="9">
    <location>
        <begin position="696"/>
        <end position="898"/>
    </location>
</feature>
<gene>
    <name evidence="11" type="ORF">RFI_13639</name>
</gene>
<evidence type="ECO:0000259" key="9">
    <source>
        <dbReference type="PROSITE" id="PS51192"/>
    </source>
</evidence>
<dbReference type="SUPFAM" id="SSF54160">
    <property type="entry name" value="Chromo domain-like"/>
    <property type="match status" value="2"/>
</dbReference>
<reference evidence="11 12" key="1">
    <citation type="journal article" date="2013" name="Curr. Biol.">
        <title>The Genome of the Foraminiferan Reticulomyxa filosa.</title>
        <authorList>
            <person name="Glockner G."/>
            <person name="Hulsmann N."/>
            <person name="Schleicher M."/>
            <person name="Noegel A.A."/>
            <person name="Eichinger L."/>
            <person name="Gallinger C."/>
            <person name="Pawlowski J."/>
            <person name="Sierra R."/>
            <person name="Euteneuer U."/>
            <person name="Pillet L."/>
            <person name="Moustafa A."/>
            <person name="Platzer M."/>
            <person name="Groth M."/>
            <person name="Szafranski K."/>
            <person name="Schliwa M."/>
        </authorList>
    </citation>
    <scope>NUCLEOTIDE SEQUENCE [LARGE SCALE GENOMIC DNA]</scope>
</reference>
<dbReference type="EMBL" id="ASPP01009867">
    <property type="protein sequence ID" value="ETO23539.1"/>
    <property type="molecule type" value="Genomic_DNA"/>
</dbReference>
<dbReference type="Pfam" id="PF00385">
    <property type="entry name" value="Chromo"/>
    <property type="match status" value="1"/>
</dbReference>
<dbReference type="InterPro" id="IPR038718">
    <property type="entry name" value="SNF2-like_sf"/>
</dbReference>
<dbReference type="SUPFAM" id="SSF52540">
    <property type="entry name" value="P-loop containing nucleoside triphosphate hydrolases"/>
    <property type="match status" value="2"/>
</dbReference>
<protein>
    <submittedName>
        <fullName evidence="11">Chromodomain helicase-DNA-binding protein</fullName>
    </submittedName>
</protein>
<dbReference type="CDD" id="cd18793">
    <property type="entry name" value="SF2_C_SNF"/>
    <property type="match status" value="1"/>
</dbReference>
<evidence type="ECO:0000256" key="2">
    <source>
        <dbReference type="ARBA" id="ARBA00022737"/>
    </source>
</evidence>
<dbReference type="Gene3D" id="2.40.50.40">
    <property type="match status" value="2"/>
</dbReference>
<organism evidence="11 12">
    <name type="scientific">Reticulomyxa filosa</name>
    <dbReference type="NCBI Taxonomy" id="46433"/>
    <lineage>
        <taxon>Eukaryota</taxon>
        <taxon>Sar</taxon>
        <taxon>Rhizaria</taxon>
        <taxon>Retaria</taxon>
        <taxon>Foraminifera</taxon>
        <taxon>Monothalamids</taxon>
        <taxon>Reticulomyxidae</taxon>
        <taxon>Reticulomyxa</taxon>
    </lineage>
</organism>
<evidence type="ECO:0000313" key="12">
    <source>
        <dbReference type="Proteomes" id="UP000023152"/>
    </source>
</evidence>
<sequence length="1188" mass="139279">MCVKNFSNGKTRNSSDDDSDPEYQPLSNEEEEEIESSDGRTQTKKTQGSVRNGTSWKAEVKRGNERVLNTTRGDEKNAGYDYKKINKRFVASSDEDQPKAGANDHLEKPEHIDDDDDDDGDDETQMSKQINPKEHVELIAIGTQIKQFCQLQFANICSFIYLFICLNPCFLNTPVQYCIRSGRKIAATVVSIEYYLVIQYNDEHNVPSEKKSVSTNSPKLKYNQDWDRRKWYNAIQLKDKVEYLESSNETRSEQWWTATVLDKYRVFTVRYTLRNESQSDQISERTFMDEAFCPSAFLTHPMQFVFLPPKDIDDNIQFTNKQTNISLIDKLWIVHDADRKYEQKIQTLEEKASRQTVTQNIKKIGALDNRQNKKRKGWAESDSEEEQVEEEGEEEVYGESESEEAESEEMGSEDDFEQHRESSLTSYVTTAEEEHKIESILYTMDLPEETRLMADTFQHCLEHNKENMSKRSNGEGCDGPDGEKLGTKEDYKMVTKYLIKYFDKSYHHCEWLTKEEILKIGAEHTRLIKRVRHAMETKHFDNIHFFNPLYLQIDRIIDVCAPNEELKKPRRSKAGLSYYEIRSKSASVNWVIRLNQSNETLYLVKWTNIQYDEATWEAESFLCSREFEKFNGEKEIELFRKRQALPIPKHFNYGIRTSVTKYVNRPKTWEELTPKSTFKNGHELRSYQISGVNWLVHNWLGRRSCILADEMGLGKTIQMVVFLNQLATKFDINGPFLIVAPLSTLGHWSREFKNWSDLNVVVYHGTQLSRERLYELEFFYDYRFLTKKERDCYDVQNERDLNAKVNQTNCKFDVLITTAQVINSDKKRLNWDKIKWQCIIVDEAHCLKSRSVLLYKNLVTFKHPQIHQFQTHVVLMTGTPIQNNVKELFSLLHFLDPKEFASEQLFLLSFPPDKLHECQKELKQCLQPRLLQRYKSLVEKNLQNREEKIVWVELTFFQKKWYRALYEKSYDQLRKLGSKSSLLNVSIQLRKCCNHPFLLPDVEETISPEGISQTVLWENLIKASGKLVLLDKLLPKLQLEGRRVLIFSQMTRLLDIIEDFLVYRQYQYERLDGGVTGASRQEAIDRFTVNNDIFAFLLSTRAGGVGINLMAADTVIIYDSDWNPMNDIQAIARAHRIGQTKQVNVYRLVTRNTYEEGKTTQKYKRTRDTSPCLLHSITNFYFLGFFLF</sequence>
<evidence type="ECO:0000313" key="11">
    <source>
        <dbReference type="EMBL" id="ETO23539.1"/>
    </source>
</evidence>
<evidence type="ECO:0000256" key="4">
    <source>
        <dbReference type="ARBA" id="ARBA00022801"/>
    </source>
</evidence>
<feature type="compositionally biased region" description="Acidic residues" evidence="7">
    <location>
        <begin position="112"/>
        <end position="124"/>
    </location>
</feature>
<dbReference type="AlphaFoldDB" id="X6NCP7"/>
<dbReference type="GO" id="GO:0005524">
    <property type="term" value="F:ATP binding"/>
    <property type="evidence" value="ECO:0007669"/>
    <property type="project" value="UniProtKB-KW"/>
</dbReference>
<dbReference type="PROSITE" id="PS51194">
    <property type="entry name" value="HELICASE_CTER"/>
    <property type="match status" value="1"/>
</dbReference>
<feature type="domain" description="Helicase C-terminal" evidence="10">
    <location>
        <begin position="1029"/>
        <end position="1178"/>
    </location>
</feature>
<dbReference type="GO" id="GO:0004386">
    <property type="term" value="F:helicase activity"/>
    <property type="evidence" value="ECO:0007669"/>
    <property type="project" value="UniProtKB-KW"/>
</dbReference>
<dbReference type="OrthoDB" id="5857104at2759"/>
<feature type="domain" description="Chromo" evidence="8">
    <location>
        <begin position="551"/>
        <end position="643"/>
    </location>
</feature>
<keyword evidence="3" id="KW-0547">Nucleotide-binding</keyword>
<dbReference type="Gene3D" id="3.40.50.10810">
    <property type="entry name" value="Tandem AAA-ATPase domain"/>
    <property type="match status" value="1"/>
</dbReference>
<evidence type="ECO:0000256" key="7">
    <source>
        <dbReference type="SAM" id="MobiDB-lite"/>
    </source>
</evidence>
<dbReference type="InterPro" id="IPR000330">
    <property type="entry name" value="SNF2_N"/>
</dbReference>
<dbReference type="SMART" id="SM00490">
    <property type="entry name" value="HELICc"/>
    <property type="match status" value="1"/>
</dbReference>
<dbReference type="InterPro" id="IPR023780">
    <property type="entry name" value="Chromo_domain"/>
</dbReference>
<feature type="region of interest" description="Disordered" evidence="7">
    <location>
        <begin position="1"/>
        <end position="77"/>
    </location>
</feature>
<feature type="region of interest" description="Disordered" evidence="7">
    <location>
        <begin position="91"/>
        <end position="131"/>
    </location>
</feature>
<keyword evidence="11" id="KW-0238">DNA-binding</keyword>
<dbReference type="InterPro" id="IPR016197">
    <property type="entry name" value="Chromo-like_dom_sf"/>
</dbReference>
<dbReference type="Pfam" id="PF00176">
    <property type="entry name" value="SNF2-rel_dom"/>
    <property type="match status" value="1"/>
</dbReference>
<keyword evidence="2" id="KW-0677">Repeat</keyword>
<feature type="compositionally biased region" description="Polar residues" evidence="7">
    <location>
        <begin position="44"/>
        <end position="55"/>
    </location>
</feature>
<proteinExistence type="predicted"/>
<dbReference type="PANTHER" id="PTHR45623">
    <property type="entry name" value="CHROMODOMAIN-HELICASE-DNA-BINDING PROTEIN 3-RELATED-RELATED"/>
    <property type="match status" value="1"/>
</dbReference>
<evidence type="ECO:0000256" key="6">
    <source>
        <dbReference type="ARBA" id="ARBA00023242"/>
    </source>
</evidence>
<comment type="caution">
    <text evidence="11">The sequence shown here is derived from an EMBL/GenBank/DDBJ whole genome shotgun (WGS) entry which is preliminary data.</text>
</comment>
<dbReference type="Gene3D" id="3.40.50.300">
    <property type="entry name" value="P-loop containing nucleotide triphosphate hydrolases"/>
    <property type="match status" value="1"/>
</dbReference>
<dbReference type="OMA" id="ISERTFM"/>
<feature type="compositionally biased region" description="Basic and acidic residues" evidence="7">
    <location>
        <begin position="96"/>
        <end position="111"/>
    </location>
</feature>
<accession>X6NCP7</accession>
<dbReference type="SMART" id="SM00298">
    <property type="entry name" value="CHROMO"/>
    <property type="match status" value="2"/>
</dbReference>
<dbReference type="InterPro" id="IPR027417">
    <property type="entry name" value="P-loop_NTPase"/>
</dbReference>
<feature type="region of interest" description="Disordered" evidence="7">
    <location>
        <begin position="372"/>
        <end position="431"/>
    </location>
</feature>
<keyword evidence="11" id="KW-0347">Helicase</keyword>
<comment type="subcellular location">
    <subcellularLocation>
        <location evidence="1">Nucleus</location>
    </subcellularLocation>
</comment>
<dbReference type="Proteomes" id="UP000023152">
    <property type="component" value="Unassembled WGS sequence"/>
</dbReference>
<name>X6NCP7_RETFI</name>
<keyword evidence="6" id="KW-0539">Nucleus</keyword>
<dbReference type="GO" id="GO:0016787">
    <property type="term" value="F:hydrolase activity"/>
    <property type="evidence" value="ECO:0007669"/>
    <property type="project" value="UniProtKB-KW"/>
</dbReference>
<dbReference type="Pfam" id="PF00271">
    <property type="entry name" value="Helicase_C"/>
    <property type="match status" value="1"/>
</dbReference>
<evidence type="ECO:0000259" key="8">
    <source>
        <dbReference type="PROSITE" id="PS50013"/>
    </source>
</evidence>
<feature type="compositionally biased region" description="Acidic residues" evidence="7">
    <location>
        <begin position="381"/>
        <end position="416"/>
    </location>
</feature>
<keyword evidence="4" id="KW-0378">Hydrolase</keyword>
<dbReference type="GO" id="GO:0005634">
    <property type="term" value="C:nucleus"/>
    <property type="evidence" value="ECO:0007669"/>
    <property type="project" value="UniProtKB-SubCell"/>
</dbReference>
<dbReference type="PROSITE" id="PS51192">
    <property type="entry name" value="HELICASE_ATP_BIND_1"/>
    <property type="match status" value="1"/>
</dbReference>
<dbReference type="InterPro" id="IPR000953">
    <property type="entry name" value="Chromo/chromo_shadow_dom"/>
</dbReference>
<evidence type="ECO:0000256" key="3">
    <source>
        <dbReference type="ARBA" id="ARBA00022741"/>
    </source>
</evidence>
<dbReference type="SMART" id="SM00487">
    <property type="entry name" value="DEXDc"/>
    <property type="match status" value="1"/>
</dbReference>
<evidence type="ECO:0000256" key="1">
    <source>
        <dbReference type="ARBA" id="ARBA00004123"/>
    </source>
</evidence>
<dbReference type="InterPro" id="IPR049730">
    <property type="entry name" value="SNF2/RAD54-like_C"/>
</dbReference>
<dbReference type="GO" id="GO:0003677">
    <property type="term" value="F:DNA binding"/>
    <property type="evidence" value="ECO:0007669"/>
    <property type="project" value="UniProtKB-KW"/>
</dbReference>
<feature type="compositionally biased region" description="Polar residues" evidence="7">
    <location>
        <begin position="1"/>
        <end position="12"/>
    </location>
</feature>
<evidence type="ECO:0000256" key="5">
    <source>
        <dbReference type="ARBA" id="ARBA00022840"/>
    </source>
</evidence>
<dbReference type="PROSITE" id="PS50013">
    <property type="entry name" value="CHROMO_2"/>
    <property type="match status" value="1"/>
</dbReference>